<dbReference type="PANTHER" id="PTHR30309:SF0">
    <property type="entry name" value="GLYCEROL-3-PHOSPHATE ACYLTRANSFERASE-RELATED"/>
    <property type="match status" value="1"/>
</dbReference>
<name>A0A521DDB8_9BACT</name>
<dbReference type="GO" id="GO:0005886">
    <property type="term" value="C:plasma membrane"/>
    <property type="evidence" value="ECO:0007669"/>
    <property type="project" value="UniProtKB-SubCell"/>
</dbReference>
<dbReference type="HAMAP" id="MF_01043">
    <property type="entry name" value="PlsY"/>
    <property type="match status" value="1"/>
</dbReference>
<keyword evidence="12" id="KW-1185">Reference proteome</keyword>
<evidence type="ECO:0000256" key="6">
    <source>
        <dbReference type="ARBA" id="ARBA00023098"/>
    </source>
</evidence>
<dbReference type="EC" id="2.3.1.275" evidence="10"/>
<comment type="similarity">
    <text evidence="10">Belongs to the PlsY family.</text>
</comment>
<dbReference type="EMBL" id="FXTP01000008">
    <property type="protein sequence ID" value="SMO69588.1"/>
    <property type="molecule type" value="Genomic_DNA"/>
</dbReference>
<dbReference type="GO" id="GO:0008654">
    <property type="term" value="P:phospholipid biosynthetic process"/>
    <property type="evidence" value="ECO:0007669"/>
    <property type="project" value="UniProtKB-UniRule"/>
</dbReference>
<dbReference type="Pfam" id="PF02660">
    <property type="entry name" value="G3P_acyltransf"/>
    <property type="match status" value="1"/>
</dbReference>
<dbReference type="GO" id="GO:0043772">
    <property type="term" value="F:acyl-phosphate glycerol-3-phosphate acyltransferase activity"/>
    <property type="evidence" value="ECO:0007669"/>
    <property type="project" value="UniProtKB-UniRule"/>
</dbReference>
<feature type="transmembrane region" description="Helical" evidence="10">
    <location>
        <begin position="175"/>
        <end position="196"/>
    </location>
</feature>
<comment type="subcellular location">
    <subcellularLocation>
        <location evidence="10">Cell membrane</location>
        <topology evidence="10">Multi-pass membrane protein</topology>
    </subcellularLocation>
</comment>
<dbReference type="NCBIfam" id="TIGR00023">
    <property type="entry name" value="glycerol-3-phosphate 1-O-acyltransferase PlsY"/>
    <property type="match status" value="1"/>
</dbReference>
<evidence type="ECO:0000256" key="7">
    <source>
        <dbReference type="ARBA" id="ARBA00023136"/>
    </source>
</evidence>
<comment type="pathway">
    <text evidence="10">Lipid metabolism; phospholipid metabolism.</text>
</comment>
<keyword evidence="6 10" id="KW-0443">Lipid metabolism</keyword>
<evidence type="ECO:0000256" key="2">
    <source>
        <dbReference type="ARBA" id="ARBA00022516"/>
    </source>
</evidence>
<dbReference type="AlphaFoldDB" id="A0A521DDB8"/>
<evidence type="ECO:0000256" key="4">
    <source>
        <dbReference type="ARBA" id="ARBA00022692"/>
    </source>
</evidence>
<evidence type="ECO:0000256" key="1">
    <source>
        <dbReference type="ARBA" id="ARBA00022475"/>
    </source>
</evidence>
<keyword evidence="5 10" id="KW-1133">Transmembrane helix</keyword>
<dbReference type="Proteomes" id="UP000317557">
    <property type="component" value="Unassembled WGS sequence"/>
</dbReference>
<keyword evidence="11" id="KW-0012">Acyltransferase</keyword>
<evidence type="ECO:0000313" key="12">
    <source>
        <dbReference type="Proteomes" id="UP000317557"/>
    </source>
</evidence>
<dbReference type="UniPathway" id="UPA00085"/>
<dbReference type="InterPro" id="IPR003811">
    <property type="entry name" value="G3P_acylTferase_PlsY"/>
</dbReference>
<keyword evidence="8 10" id="KW-0594">Phospholipid biosynthesis</keyword>
<evidence type="ECO:0000256" key="8">
    <source>
        <dbReference type="ARBA" id="ARBA00023209"/>
    </source>
</evidence>
<keyword evidence="7 10" id="KW-0472">Membrane</keyword>
<keyword evidence="4 10" id="KW-0812">Transmembrane</keyword>
<keyword evidence="3 10" id="KW-0808">Transferase</keyword>
<dbReference type="OrthoDB" id="9777124at2"/>
<feature type="transmembrane region" description="Helical" evidence="10">
    <location>
        <begin position="48"/>
        <end position="73"/>
    </location>
</feature>
<keyword evidence="9 10" id="KW-1208">Phospholipid metabolism</keyword>
<accession>A0A521DDB8</accession>
<evidence type="ECO:0000256" key="3">
    <source>
        <dbReference type="ARBA" id="ARBA00022679"/>
    </source>
</evidence>
<dbReference type="PANTHER" id="PTHR30309">
    <property type="entry name" value="INNER MEMBRANE PROTEIN YGIH"/>
    <property type="match status" value="1"/>
</dbReference>
<reference evidence="11 12" key="1">
    <citation type="submission" date="2017-05" db="EMBL/GenBank/DDBJ databases">
        <authorList>
            <person name="Varghese N."/>
            <person name="Submissions S."/>
        </authorList>
    </citation>
    <scope>NUCLEOTIDE SEQUENCE [LARGE SCALE GENOMIC DNA]</scope>
    <source>
        <strain evidence="11 12">DSM 21985</strain>
    </source>
</reference>
<comment type="catalytic activity">
    <reaction evidence="10">
        <text>an acyl phosphate + sn-glycerol 3-phosphate = a 1-acyl-sn-glycero-3-phosphate + phosphate</text>
        <dbReference type="Rhea" id="RHEA:34075"/>
        <dbReference type="ChEBI" id="CHEBI:43474"/>
        <dbReference type="ChEBI" id="CHEBI:57597"/>
        <dbReference type="ChEBI" id="CHEBI:57970"/>
        <dbReference type="ChEBI" id="CHEBI:59918"/>
        <dbReference type="EC" id="2.3.1.275"/>
    </reaction>
</comment>
<gene>
    <name evidence="10" type="primary">plsY</name>
    <name evidence="11" type="ORF">SAMN06265219_10859</name>
</gene>
<sequence length="234" mass="25397">MVSLLIVLSISYLLGSIPSSLWVGQIFHHTDIRKFGSGNLGTTNAFRILGWKSGISVLFLDFMKGFVASYWVAMYAFEIGSGPIAPPGWEADAFLMITCGLFAVIGHMFPIFANFKGGKGAATACGMLYGIEPISIGISSAIFVVVVLTTRYVSLASILGSFIYPISLLIMRYGLGYNVDGSIIIFATFIATGIIVKHRSNIKRLMDGNENRVNIYGNKDKKKETAENIAEAEV</sequence>
<feature type="transmembrane region" description="Helical" evidence="10">
    <location>
        <begin position="6"/>
        <end position="27"/>
    </location>
</feature>
<organism evidence="11 12">
    <name type="scientific">Gracilimonas mengyeensis</name>
    <dbReference type="NCBI Taxonomy" id="1302730"/>
    <lineage>
        <taxon>Bacteria</taxon>
        <taxon>Pseudomonadati</taxon>
        <taxon>Balneolota</taxon>
        <taxon>Balneolia</taxon>
        <taxon>Balneolales</taxon>
        <taxon>Balneolaceae</taxon>
        <taxon>Gracilimonas</taxon>
    </lineage>
</organism>
<proteinExistence type="inferred from homology"/>
<comment type="subunit">
    <text evidence="10">Probably interacts with PlsX.</text>
</comment>
<feature type="transmembrane region" description="Helical" evidence="10">
    <location>
        <begin position="93"/>
        <end position="115"/>
    </location>
</feature>
<protein>
    <recommendedName>
        <fullName evidence="10">Glycerol-3-phosphate acyltransferase</fullName>
    </recommendedName>
    <alternativeName>
        <fullName evidence="10">Acyl-PO4 G3P acyltransferase</fullName>
    </alternativeName>
    <alternativeName>
        <fullName evidence="10">Acyl-phosphate--glycerol-3-phosphate acyltransferase</fullName>
    </alternativeName>
    <alternativeName>
        <fullName evidence="10">G3P acyltransferase</fullName>
        <shortName evidence="10">GPAT</shortName>
        <ecNumber evidence="10">2.3.1.275</ecNumber>
    </alternativeName>
    <alternativeName>
        <fullName evidence="10">Lysophosphatidic acid synthase</fullName>
        <shortName evidence="10">LPA synthase</shortName>
    </alternativeName>
</protein>
<evidence type="ECO:0000256" key="5">
    <source>
        <dbReference type="ARBA" id="ARBA00022989"/>
    </source>
</evidence>
<keyword evidence="2 10" id="KW-0444">Lipid biosynthesis</keyword>
<evidence type="ECO:0000313" key="11">
    <source>
        <dbReference type="EMBL" id="SMO69588.1"/>
    </source>
</evidence>
<dbReference type="RefSeq" id="WP_142454523.1">
    <property type="nucleotide sequence ID" value="NZ_FXTP01000008.1"/>
</dbReference>
<evidence type="ECO:0000256" key="9">
    <source>
        <dbReference type="ARBA" id="ARBA00023264"/>
    </source>
</evidence>
<keyword evidence="1 10" id="KW-1003">Cell membrane</keyword>
<feature type="transmembrane region" description="Helical" evidence="10">
    <location>
        <begin position="136"/>
        <end position="163"/>
    </location>
</feature>
<comment type="function">
    <text evidence="10">Catalyzes the transfer of an acyl group from acyl-phosphate (acyl-PO(4)) to glycerol-3-phosphate (G3P) to form lysophosphatidic acid (LPA). This enzyme utilizes acyl-phosphate as fatty acyl donor, but not acyl-CoA or acyl-ACP.</text>
</comment>
<dbReference type="SMART" id="SM01207">
    <property type="entry name" value="G3P_acyltransf"/>
    <property type="match status" value="1"/>
</dbReference>
<evidence type="ECO:0000256" key="10">
    <source>
        <dbReference type="HAMAP-Rule" id="MF_01043"/>
    </source>
</evidence>